<keyword evidence="4" id="KW-1185">Reference proteome</keyword>
<evidence type="ECO:0000313" key="3">
    <source>
        <dbReference type="EMBL" id="KAD5507411.1"/>
    </source>
</evidence>
<dbReference type="PANTHER" id="PTHR32002:SF49">
    <property type="entry name" value="BILE ACID:SODIUM SYMPORTER_ARSENICAL RESISTANCE PROTEIN ACR3-RELATED"/>
    <property type="match status" value="1"/>
</dbReference>
<dbReference type="CDD" id="cd05992">
    <property type="entry name" value="PB1"/>
    <property type="match status" value="1"/>
</dbReference>
<dbReference type="InterPro" id="IPR045012">
    <property type="entry name" value="NLP"/>
</dbReference>
<accession>A0A5N6NUQ0</accession>
<evidence type="ECO:0000313" key="4">
    <source>
        <dbReference type="Proteomes" id="UP000326396"/>
    </source>
</evidence>
<feature type="region of interest" description="Disordered" evidence="1">
    <location>
        <begin position="1"/>
        <end position="27"/>
    </location>
</feature>
<dbReference type="InterPro" id="IPR055081">
    <property type="entry name" value="NLP1-9_GAF"/>
</dbReference>
<dbReference type="Proteomes" id="UP000326396">
    <property type="component" value="Linkage Group LG16"/>
</dbReference>
<dbReference type="GO" id="GO:0003700">
    <property type="term" value="F:DNA-binding transcription factor activity"/>
    <property type="evidence" value="ECO:0007669"/>
    <property type="project" value="InterPro"/>
</dbReference>
<name>A0A5N6NUQ0_9ASTR</name>
<organism evidence="3 4">
    <name type="scientific">Mikania micrantha</name>
    <name type="common">bitter vine</name>
    <dbReference type="NCBI Taxonomy" id="192012"/>
    <lineage>
        <taxon>Eukaryota</taxon>
        <taxon>Viridiplantae</taxon>
        <taxon>Streptophyta</taxon>
        <taxon>Embryophyta</taxon>
        <taxon>Tracheophyta</taxon>
        <taxon>Spermatophyta</taxon>
        <taxon>Magnoliopsida</taxon>
        <taxon>eudicotyledons</taxon>
        <taxon>Gunneridae</taxon>
        <taxon>Pentapetalae</taxon>
        <taxon>asterids</taxon>
        <taxon>campanulids</taxon>
        <taxon>Asterales</taxon>
        <taxon>Asteraceae</taxon>
        <taxon>Asteroideae</taxon>
        <taxon>Heliantheae alliance</taxon>
        <taxon>Eupatorieae</taxon>
        <taxon>Mikania</taxon>
    </lineage>
</organism>
<dbReference type="InterPro" id="IPR053793">
    <property type="entry name" value="PB1-like"/>
</dbReference>
<gene>
    <name evidence="3" type="ORF">E3N88_15114</name>
</gene>
<dbReference type="EMBL" id="SZYD01000008">
    <property type="protein sequence ID" value="KAD5507411.1"/>
    <property type="molecule type" value="Genomic_DNA"/>
</dbReference>
<dbReference type="Gene3D" id="3.10.20.90">
    <property type="entry name" value="Phosphatidylinositol 3-kinase Catalytic Subunit, Chain A, domain 1"/>
    <property type="match status" value="1"/>
</dbReference>
<comment type="caution">
    <text evidence="3">The sequence shown here is derived from an EMBL/GenBank/DDBJ whole genome shotgun (WGS) entry which is preliminary data.</text>
</comment>
<feature type="compositionally biased region" description="Polar residues" evidence="1">
    <location>
        <begin position="9"/>
        <end position="27"/>
    </location>
</feature>
<dbReference type="OrthoDB" id="1594986at2759"/>
<dbReference type="SUPFAM" id="SSF54277">
    <property type="entry name" value="CAD &amp; PB1 domains"/>
    <property type="match status" value="1"/>
</dbReference>
<evidence type="ECO:0000256" key="1">
    <source>
        <dbReference type="SAM" id="MobiDB-lite"/>
    </source>
</evidence>
<dbReference type="Pfam" id="PF00564">
    <property type="entry name" value="PB1"/>
    <property type="match status" value="1"/>
</dbReference>
<dbReference type="PROSITE" id="PS51745">
    <property type="entry name" value="PB1"/>
    <property type="match status" value="1"/>
</dbReference>
<dbReference type="SMART" id="SM00666">
    <property type="entry name" value="PB1"/>
    <property type="match status" value="1"/>
</dbReference>
<dbReference type="PANTHER" id="PTHR32002">
    <property type="entry name" value="PROTEIN NLP8"/>
    <property type="match status" value="1"/>
</dbReference>
<protein>
    <recommendedName>
        <fullName evidence="2">PB1 domain-containing protein</fullName>
    </recommendedName>
</protein>
<sequence>MKVVEELHQMNSGCSKSPDPSNSEGSQTDTILLNLLKRSPTPLHYKKAGNQLNTIQDKIKSVFSYIADPYEFCIGEFWAPVTINERRVLSTSGQPFFINEHELTMEMVMYRLHSEKHQYDIDVNKMEIEVDPNIRSGGPAIAFLRRLSNVDHLPESESCLGLLDFYITLPICFPSDQSDCIGVLGLTFRRKSHRMEWFFVPDVPELLKAIKKSDVFKYFEIEKQTINGLRHIKDKITHALEIVCKLHNLDLCQVWCDFEDKSHVPLSTYLEDTQRKFGLKLTGYHRIVYHHKEFYDLESYNSLCDVLPLKRTSEGHVMSTLQDFKPRYISEIHDDSLLLATWEALDDRCCAFAICLRSLETGDFNYLFEFIWSKYLEDSICGVVLEAILLTIKRCSPSFKFASGAEIGDDLEVVEVNCSKEGQNTSFKIFQGKQPIVTNNIMAPFKVNQKTAKIFLTGEVIEKQFGKTMNEAADNLKENEDDMIKFHLPVSQATFAIVKKTIDEKFKLCDRTFKLKYLDEDGDWILLTSDVEMNDCIHSLRKSDRILVRLVCYQPKNHWTTSATSGLRAPKKCAITCSSSSPTPHRILSLSKAAIRSSTDELRWDKLW</sequence>
<evidence type="ECO:0000259" key="2">
    <source>
        <dbReference type="PROSITE" id="PS51745"/>
    </source>
</evidence>
<proteinExistence type="predicted"/>
<dbReference type="AlphaFoldDB" id="A0A5N6NUQ0"/>
<reference evidence="3 4" key="1">
    <citation type="submission" date="2019-05" db="EMBL/GenBank/DDBJ databases">
        <title>Mikania micrantha, genome provides insights into the molecular mechanism of rapid growth.</title>
        <authorList>
            <person name="Liu B."/>
        </authorList>
    </citation>
    <scope>NUCLEOTIDE SEQUENCE [LARGE SCALE GENOMIC DNA]</scope>
    <source>
        <strain evidence="3">NLD-2019</strain>
        <tissue evidence="3">Leaf</tissue>
    </source>
</reference>
<dbReference type="InterPro" id="IPR000270">
    <property type="entry name" value="PB1_dom"/>
</dbReference>
<feature type="domain" description="PB1" evidence="2">
    <location>
        <begin position="462"/>
        <end position="551"/>
    </location>
</feature>
<dbReference type="Pfam" id="PF22922">
    <property type="entry name" value="GAF_NLP"/>
    <property type="match status" value="1"/>
</dbReference>